<organism evidence="6 7">
    <name type="scientific">Pseudoponticoccus marisrubri</name>
    <dbReference type="NCBI Taxonomy" id="1685382"/>
    <lineage>
        <taxon>Bacteria</taxon>
        <taxon>Pseudomonadati</taxon>
        <taxon>Pseudomonadota</taxon>
        <taxon>Alphaproteobacteria</taxon>
        <taxon>Rhodobacterales</taxon>
        <taxon>Roseobacteraceae</taxon>
        <taxon>Pseudoponticoccus</taxon>
    </lineage>
</organism>
<keyword evidence="4" id="KW-0233">DNA recombination</keyword>
<name>A0A0W7WQM1_9RHOB</name>
<gene>
    <name evidence="6" type="ORF">AVJ23_01400</name>
</gene>
<accession>A0A0W7WQM1</accession>
<dbReference type="GO" id="GO:0003677">
    <property type="term" value="F:DNA binding"/>
    <property type="evidence" value="ECO:0007669"/>
    <property type="project" value="UniProtKB-KW"/>
</dbReference>
<dbReference type="PANTHER" id="PTHR30629">
    <property type="entry name" value="PROPHAGE INTEGRASE"/>
    <property type="match status" value="1"/>
</dbReference>
<keyword evidence="2" id="KW-0229">DNA integration</keyword>
<dbReference type="GO" id="GO:0006310">
    <property type="term" value="P:DNA recombination"/>
    <property type="evidence" value="ECO:0007669"/>
    <property type="project" value="UniProtKB-KW"/>
</dbReference>
<dbReference type="InterPro" id="IPR050808">
    <property type="entry name" value="Phage_Integrase"/>
</dbReference>
<dbReference type="Gene3D" id="1.10.150.130">
    <property type="match status" value="1"/>
</dbReference>
<sequence length="516" mass="57598">MYREGRYFARKVVPPALRPFLNGKTELRVPLGPDRRNALRKHPMAVAEITAKIELARQQEAQARGVAVEPGQYPLSDAQIALRSYQDRLRQDETARNSLPGYSTISIDDGFVAEIRSGIAGSLTDPELNNLVGHRIAEFRRRGNTTAEIGSEEWRRLARSLCVAELESLARMYERDEGNYTGTPEHPLLATAEVEEQQPEPVSLQGLFGDYIASRKVLGKGAEAEKRWTPVFEHLRKYLRHDDARRIVKKDLIGWRDALLQEKSAKTVASVYLASVRTVLGWAVNEDRLPSNPAKDVRQDVPKATRNREQGFTNAEATAIIRHTVSYEPQPFNGNAPREFPKTTAAKNWVPLLCAHTGARVTEITQLRKQDVQHEDGVSFIRISPDAGTVKTDQYRDVPLHKQLVDMGFLDFVAASGTGPLFFTPKDGKPHLESARIISNRIGAWLKSRDLVPNGVSPNHGWRHRFKTVAREVGASDRVTDAICGHAGRTAGENYGDVTLKAKARVVDALPDYDLN</sequence>
<proteinExistence type="inferred from homology"/>
<keyword evidence="3" id="KW-0238">DNA-binding</keyword>
<comment type="caution">
    <text evidence="6">The sequence shown here is derived from an EMBL/GenBank/DDBJ whole genome shotgun (WGS) entry which is preliminary data.</text>
</comment>
<evidence type="ECO:0000259" key="5">
    <source>
        <dbReference type="PROSITE" id="PS51898"/>
    </source>
</evidence>
<dbReference type="SUPFAM" id="SSF56349">
    <property type="entry name" value="DNA breaking-rejoining enzymes"/>
    <property type="match status" value="1"/>
</dbReference>
<keyword evidence="7" id="KW-1185">Reference proteome</keyword>
<dbReference type="InterPro" id="IPR010998">
    <property type="entry name" value="Integrase_recombinase_N"/>
</dbReference>
<dbReference type="AlphaFoldDB" id="A0A0W7WQM1"/>
<evidence type="ECO:0000313" key="6">
    <source>
        <dbReference type="EMBL" id="KUF12838.1"/>
    </source>
</evidence>
<dbReference type="GO" id="GO:0015074">
    <property type="term" value="P:DNA integration"/>
    <property type="evidence" value="ECO:0007669"/>
    <property type="project" value="UniProtKB-KW"/>
</dbReference>
<dbReference type="InterPro" id="IPR002104">
    <property type="entry name" value="Integrase_catalytic"/>
</dbReference>
<dbReference type="InterPro" id="IPR011010">
    <property type="entry name" value="DNA_brk_join_enz"/>
</dbReference>
<dbReference type="STRING" id="1685382.AVJ23_01400"/>
<evidence type="ECO:0000256" key="1">
    <source>
        <dbReference type="ARBA" id="ARBA00008857"/>
    </source>
</evidence>
<evidence type="ECO:0000256" key="2">
    <source>
        <dbReference type="ARBA" id="ARBA00022908"/>
    </source>
</evidence>
<dbReference type="Proteomes" id="UP000054396">
    <property type="component" value="Unassembled WGS sequence"/>
</dbReference>
<dbReference type="InterPro" id="IPR013762">
    <property type="entry name" value="Integrase-like_cat_sf"/>
</dbReference>
<feature type="domain" description="Tyr recombinase" evidence="5">
    <location>
        <begin position="307"/>
        <end position="508"/>
    </location>
</feature>
<evidence type="ECO:0000256" key="3">
    <source>
        <dbReference type="ARBA" id="ARBA00023125"/>
    </source>
</evidence>
<dbReference type="OrthoDB" id="7222937at2"/>
<evidence type="ECO:0000256" key="4">
    <source>
        <dbReference type="ARBA" id="ARBA00023172"/>
    </source>
</evidence>
<dbReference type="PROSITE" id="PS51898">
    <property type="entry name" value="TYR_RECOMBINASE"/>
    <property type="match status" value="1"/>
</dbReference>
<reference evidence="6 7" key="1">
    <citation type="submission" date="2015-12" db="EMBL/GenBank/DDBJ databases">
        <authorList>
            <person name="Shamseldin A."/>
            <person name="Moawad H."/>
            <person name="Abd El-Rahim W.M."/>
            <person name="Sadowsky M.J."/>
        </authorList>
    </citation>
    <scope>NUCLEOTIDE SEQUENCE [LARGE SCALE GENOMIC DNA]</scope>
    <source>
        <strain evidence="6 7">SJ5A-1</strain>
    </source>
</reference>
<protein>
    <recommendedName>
        <fullName evidence="5">Tyr recombinase domain-containing protein</fullName>
    </recommendedName>
</protein>
<evidence type="ECO:0000313" key="7">
    <source>
        <dbReference type="Proteomes" id="UP000054396"/>
    </source>
</evidence>
<dbReference type="EMBL" id="LPXO01000001">
    <property type="protein sequence ID" value="KUF12838.1"/>
    <property type="molecule type" value="Genomic_DNA"/>
</dbReference>
<dbReference type="PANTHER" id="PTHR30629:SF2">
    <property type="entry name" value="PROPHAGE INTEGRASE INTS-RELATED"/>
    <property type="match status" value="1"/>
</dbReference>
<dbReference type="Gene3D" id="1.10.443.10">
    <property type="entry name" value="Intergrase catalytic core"/>
    <property type="match status" value="1"/>
</dbReference>
<comment type="similarity">
    <text evidence="1">Belongs to the 'phage' integrase family.</text>
</comment>